<dbReference type="PANTHER" id="PTHR47506">
    <property type="entry name" value="TRANSCRIPTIONAL REGULATORY PROTEIN"/>
    <property type="match status" value="1"/>
</dbReference>
<dbReference type="GO" id="GO:0003677">
    <property type="term" value="F:DNA binding"/>
    <property type="evidence" value="ECO:0007669"/>
    <property type="project" value="UniProtKB-UniRule"/>
</dbReference>
<name>A0A918TVB0_9RHOB</name>
<dbReference type="Pfam" id="PF00440">
    <property type="entry name" value="TetR_N"/>
    <property type="match status" value="1"/>
</dbReference>
<keyword evidence="7" id="KW-1185">Reference proteome</keyword>
<evidence type="ECO:0000313" key="6">
    <source>
        <dbReference type="EMBL" id="GHC64153.1"/>
    </source>
</evidence>
<reference evidence="6" key="2">
    <citation type="submission" date="2020-09" db="EMBL/GenBank/DDBJ databases">
        <authorList>
            <person name="Sun Q."/>
            <person name="Kim S."/>
        </authorList>
    </citation>
    <scope>NUCLEOTIDE SEQUENCE</scope>
    <source>
        <strain evidence="6">KCTC 23310</strain>
    </source>
</reference>
<dbReference type="Proteomes" id="UP000638981">
    <property type="component" value="Unassembled WGS sequence"/>
</dbReference>
<dbReference type="InterPro" id="IPR009057">
    <property type="entry name" value="Homeodomain-like_sf"/>
</dbReference>
<evidence type="ECO:0000256" key="3">
    <source>
        <dbReference type="ARBA" id="ARBA00023163"/>
    </source>
</evidence>
<dbReference type="SUPFAM" id="SSF46689">
    <property type="entry name" value="Homeodomain-like"/>
    <property type="match status" value="1"/>
</dbReference>
<evidence type="ECO:0000259" key="5">
    <source>
        <dbReference type="PROSITE" id="PS50977"/>
    </source>
</evidence>
<feature type="domain" description="HTH tetR-type" evidence="5">
    <location>
        <begin position="14"/>
        <end position="74"/>
    </location>
</feature>
<proteinExistence type="predicted"/>
<keyword evidence="2 4" id="KW-0238">DNA-binding</keyword>
<dbReference type="RefSeq" id="WP_189412683.1">
    <property type="nucleotide sequence ID" value="NZ_BMYJ01000011.1"/>
</dbReference>
<evidence type="ECO:0000256" key="2">
    <source>
        <dbReference type="ARBA" id="ARBA00023125"/>
    </source>
</evidence>
<dbReference type="InterPro" id="IPR049484">
    <property type="entry name" value="Rv0078-like_C"/>
</dbReference>
<sequence>MQDDSRRSNKDRSAAMRQALINAGRHLFTEKGFAATGTPDIVAAAGVTRGALYHHFADKEALFAATVRAEAEAVAKAVRSAELPADPLQALKAGGQVWLDAMQAPGRARLLLVDGPAVLGRAAMDALDAETGGQTLAEGLAALRPDESVRELAALLSAAFDRAALAIVAGEKPEPWLHALEGLIDNLSAAA</sequence>
<dbReference type="EMBL" id="BMYJ01000011">
    <property type="protein sequence ID" value="GHC64153.1"/>
    <property type="molecule type" value="Genomic_DNA"/>
</dbReference>
<evidence type="ECO:0000256" key="4">
    <source>
        <dbReference type="PROSITE-ProRule" id="PRU00335"/>
    </source>
</evidence>
<dbReference type="PROSITE" id="PS50977">
    <property type="entry name" value="HTH_TETR_2"/>
    <property type="match status" value="1"/>
</dbReference>
<reference evidence="6" key="1">
    <citation type="journal article" date="2014" name="Int. J. Syst. Evol. Microbiol.">
        <title>Complete genome sequence of Corynebacterium casei LMG S-19264T (=DSM 44701T), isolated from a smear-ripened cheese.</title>
        <authorList>
            <consortium name="US DOE Joint Genome Institute (JGI-PGF)"/>
            <person name="Walter F."/>
            <person name="Albersmeier A."/>
            <person name="Kalinowski J."/>
            <person name="Ruckert C."/>
        </authorList>
    </citation>
    <scope>NUCLEOTIDE SEQUENCE</scope>
    <source>
        <strain evidence="6">KCTC 23310</strain>
    </source>
</reference>
<protein>
    <submittedName>
        <fullName evidence="6">TetR family transcriptional regulator</fullName>
    </submittedName>
</protein>
<dbReference type="InterPro" id="IPR001647">
    <property type="entry name" value="HTH_TetR"/>
</dbReference>
<comment type="caution">
    <text evidence="6">The sequence shown here is derived from an EMBL/GenBank/DDBJ whole genome shotgun (WGS) entry which is preliminary data.</text>
</comment>
<keyword evidence="3" id="KW-0804">Transcription</keyword>
<organism evidence="6 7">
    <name type="scientific">Neogemmobacter tilapiae</name>
    <dbReference type="NCBI Taxonomy" id="875041"/>
    <lineage>
        <taxon>Bacteria</taxon>
        <taxon>Pseudomonadati</taxon>
        <taxon>Pseudomonadota</taxon>
        <taxon>Alphaproteobacteria</taxon>
        <taxon>Rhodobacterales</taxon>
        <taxon>Paracoccaceae</taxon>
        <taxon>Neogemmobacter</taxon>
    </lineage>
</organism>
<dbReference type="AlphaFoldDB" id="A0A918TVB0"/>
<accession>A0A918TVB0</accession>
<dbReference type="PRINTS" id="PR00455">
    <property type="entry name" value="HTHTETR"/>
</dbReference>
<feature type="DNA-binding region" description="H-T-H motif" evidence="4">
    <location>
        <begin position="37"/>
        <end position="56"/>
    </location>
</feature>
<gene>
    <name evidence="6" type="ORF">GCM10007315_30610</name>
</gene>
<dbReference type="Gene3D" id="1.10.357.10">
    <property type="entry name" value="Tetracycline Repressor, domain 2"/>
    <property type="match status" value="1"/>
</dbReference>
<keyword evidence="1" id="KW-0805">Transcription regulation</keyword>
<evidence type="ECO:0000313" key="7">
    <source>
        <dbReference type="Proteomes" id="UP000638981"/>
    </source>
</evidence>
<dbReference type="PANTHER" id="PTHR47506:SF1">
    <property type="entry name" value="HTH-TYPE TRANSCRIPTIONAL REGULATOR YJDC"/>
    <property type="match status" value="1"/>
</dbReference>
<dbReference type="Pfam" id="PF21351">
    <property type="entry name" value="TetR_C_41"/>
    <property type="match status" value="1"/>
</dbReference>
<evidence type="ECO:0000256" key="1">
    <source>
        <dbReference type="ARBA" id="ARBA00023015"/>
    </source>
</evidence>